<reference evidence="1" key="1">
    <citation type="submission" date="2022-07" db="EMBL/GenBank/DDBJ databases">
        <title>Genome Sequence of Phlebia brevispora.</title>
        <authorList>
            <person name="Buettner E."/>
        </authorList>
    </citation>
    <scope>NUCLEOTIDE SEQUENCE</scope>
    <source>
        <strain evidence="1">MPL23</strain>
    </source>
</reference>
<keyword evidence="2" id="KW-1185">Reference proteome</keyword>
<evidence type="ECO:0000313" key="1">
    <source>
        <dbReference type="EMBL" id="KAJ3557775.1"/>
    </source>
</evidence>
<dbReference type="EMBL" id="JANHOG010000132">
    <property type="protein sequence ID" value="KAJ3557775.1"/>
    <property type="molecule type" value="Genomic_DNA"/>
</dbReference>
<evidence type="ECO:0000313" key="2">
    <source>
        <dbReference type="Proteomes" id="UP001148662"/>
    </source>
</evidence>
<organism evidence="1 2">
    <name type="scientific">Phlebia brevispora</name>
    <dbReference type="NCBI Taxonomy" id="194682"/>
    <lineage>
        <taxon>Eukaryota</taxon>
        <taxon>Fungi</taxon>
        <taxon>Dikarya</taxon>
        <taxon>Basidiomycota</taxon>
        <taxon>Agaricomycotina</taxon>
        <taxon>Agaricomycetes</taxon>
        <taxon>Polyporales</taxon>
        <taxon>Meruliaceae</taxon>
        <taxon>Phlebia</taxon>
    </lineage>
</organism>
<gene>
    <name evidence="1" type="ORF">NM688_g1282</name>
</gene>
<proteinExistence type="predicted"/>
<accession>A0ACC1TCA0</accession>
<comment type="caution">
    <text evidence="1">The sequence shown here is derived from an EMBL/GenBank/DDBJ whole genome shotgun (WGS) entry which is preliminary data.</text>
</comment>
<dbReference type="Proteomes" id="UP001148662">
    <property type="component" value="Unassembled WGS sequence"/>
</dbReference>
<sequence>MPRTQVPTFNRAQVIHQRMTLFKRRPHSENADEAKVTAEAAAGDVQAGGSTANTPTTASDTKGSAEKPDEQAPTSIEDQVDPSASATERSDSANAAAGQSESLQDAEQGQEGESIEKPDLHLDTDNLDPKSAQQTGAPPTVAGRFKEDAEEEEDAEASSAVTSDNENSASLAAAGASSGPSTKPRKKKTKKRSGRRG</sequence>
<name>A0ACC1TCA0_9APHY</name>
<protein>
    <submittedName>
        <fullName evidence="1">Uncharacterized protein</fullName>
    </submittedName>
</protein>